<dbReference type="Proteomes" id="UP000502508">
    <property type="component" value="Chromosome"/>
</dbReference>
<dbReference type="InterPro" id="IPR000073">
    <property type="entry name" value="AB_hydrolase_1"/>
</dbReference>
<feature type="domain" description="AB hydrolase-1" evidence="1">
    <location>
        <begin position="58"/>
        <end position="274"/>
    </location>
</feature>
<dbReference type="AlphaFoldDB" id="A0A6F8XSF9"/>
<dbReference type="RefSeq" id="WP_173036706.1">
    <property type="nucleotide sequence ID" value="NZ_AP022870.1"/>
</dbReference>
<reference evidence="2 3" key="2">
    <citation type="submission" date="2020-03" db="EMBL/GenBank/DDBJ databases">
        <authorList>
            <person name="Ichikawa N."/>
            <person name="Kimura A."/>
            <person name="Kitahashi Y."/>
            <person name="Uohara A."/>
        </authorList>
    </citation>
    <scope>NUCLEOTIDE SEQUENCE [LARGE SCALE GENOMIC DNA]</scope>
    <source>
        <strain evidence="2 3">NBRC 107702</strain>
    </source>
</reference>
<dbReference type="InterPro" id="IPR029058">
    <property type="entry name" value="AB_hydrolase_fold"/>
</dbReference>
<dbReference type="InterPro" id="IPR050266">
    <property type="entry name" value="AB_hydrolase_sf"/>
</dbReference>
<gene>
    <name evidence="2" type="ORF">Pflav_031390</name>
</gene>
<dbReference type="GO" id="GO:0003824">
    <property type="term" value="F:catalytic activity"/>
    <property type="evidence" value="ECO:0007669"/>
    <property type="project" value="UniProtKB-ARBA"/>
</dbReference>
<dbReference type="GO" id="GO:0016020">
    <property type="term" value="C:membrane"/>
    <property type="evidence" value="ECO:0007669"/>
    <property type="project" value="TreeGrafter"/>
</dbReference>
<evidence type="ECO:0000313" key="2">
    <source>
        <dbReference type="EMBL" id="BCB76729.1"/>
    </source>
</evidence>
<dbReference type="KEGG" id="pfla:Pflav_031390"/>
<sequence length="294" mass="32305">MAADRISGFTSDKARQRFVRAYEDIRQRRLPDDLVTVDAHTSFGVTRVYTTGGDGTPFVLLPGAGGNALSWYPYVRRLRAARPVVAIDPVGEPGCSVQERPLHDGDDWARWLDETLAAQNVERAHLVGTSFGGWVALEYALRRPDHVETITLLDPAGFGRVTGRFLAWVMLGGLAAFTPRPVRRLAARALHNSTLLDDDFILGLRASMGFRRRHLVPPPFTDEQLRQVIAPTLAMLGERSQLYDAGSVATRIQAQIPAARTEVVPDAGHDLAVHCVDLVIDRAIRFAAAPEARA</sequence>
<dbReference type="EMBL" id="AP022870">
    <property type="protein sequence ID" value="BCB76729.1"/>
    <property type="molecule type" value="Genomic_DNA"/>
</dbReference>
<evidence type="ECO:0000259" key="1">
    <source>
        <dbReference type="Pfam" id="PF12697"/>
    </source>
</evidence>
<dbReference type="PANTHER" id="PTHR43798">
    <property type="entry name" value="MONOACYLGLYCEROL LIPASE"/>
    <property type="match status" value="1"/>
</dbReference>
<reference evidence="2 3" key="1">
    <citation type="submission" date="2020-03" db="EMBL/GenBank/DDBJ databases">
        <title>Whole genome shotgun sequence of Phytohabitans flavus NBRC 107702.</title>
        <authorList>
            <person name="Komaki H."/>
            <person name="Tamura T."/>
        </authorList>
    </citation>
    <scope>NUCLEOTIDE SEQUENCE [LARGE SCALE GENOMIC DNA]</scope>
    <source>
        <strain evidence="2 3">NBRC 107702</strain>
    </source>
</reference>
<dbReference type="SUPFAM" id="SSF53474">
    <property type="entry name" value="alpha/beta-Hydrolases"/>
    <property type="match status" value="1"/>
</dbReference>
<dbReference type="PANTHER" id="PTHR43798:SF27">
    <property type="entry name" value="HYDROLASE ALPHA_BETA HYDROLASE FOLD FAMILY"/>
    <property type="match status" value="1"/>
</dbReference>
<dbReference type="Pfam" id="PF12697">
    <property type="entry name" value="Abhydrolase_6"/>
    <property type="match status" value="1"/>
</dbReference>
<dbReference type="Gene3D" id="3.40.50.1820">
    <property type="entry name" value="alpha/beta hydrolase"/>
    <property type="match status" value="1"/>
</dbReference>
<name>A0A6F8XSF9_9ACTN</name>
<evidence type="ECO:0000313" key="3">
    <source>
        <dbReference type="Proteomes" id="UP000502508"/>
    </source>
</evidence>
<accession>A0A6F8XSF9</accession>
<organism evidence="2 3">
    <name type="scientific">Phytohabitans flavus</name>
    <dbReference type="NCBI Taxonomy" id="1076124"/>
    <lineage>
        <taxon>Bacteria</taxon>
        <taxon>Bacillati</taxon>
        <taxon>Actinomycetota</taxon>
        <taxon>Actinomycetes</taxon>
        <taxon>Micromonosporales</taxon>
        <taxon>Micromonosporaceae</taxon>
    </lineage>
</organism>
<keyword evidence="3" id="KW-1185">Reference proteome</keyword>
<proteinExistence type="predicted"/>
<protein>
    <submittedName>
        <fullName evidence="2">Carboxylesterase</fullName>
    </submittedName>
</protein>